<sequence>MNEGAAELSKGKEENGHQGEEIKYRGVRKRPWGKYGAEIRDSNCKGTRLWLGTFSRAEDAARAYDKAAFEMRGPFAVLNFADEYPPPFSSSCSSSSSAASSSLSSPLLSSLSLPRPLLRSSSSSPLLPSPSPSSSLVKGDITGKMRQAEHGKEVIVFEYLDNQLLEDLLGFAEKNTKETVTI</sequence>
<keyword evidence="10" id="KW-1185">Reference proteome</keyword>
<dbReference type="GO" id="GO:0005634">
    <property type="term" value="C:nucleus"/>
    <property type="evidence" value="ECO:0007669"/>
    <property type="project" value="UniProtKB-SubCell"/>
</dbReference>
<dbReference type="CDD" id="cd00018">
    <property type="entry name" value="AP2"/>
    <property type="match status" value="1"/>
</dbReference>
<feature type="domain" description="AP2/ERF" evidence="8">
    <location>
        <begin position="23"/>
        <end position="81"/>
    </location>
</feature>
<evidence type="ECO:0000256" key="5">
    <source>
        <dbReference type="ARBA" id="ARBA00023163"/>
    </source>
</evidence>
<keyword evidence="4" id="KW-0238">DNA-binding</keyword>
<keyword evidence="6" id="KW-0539">Nucleus</keyword>
<dbReference type="InterPro" id="IPR036955">
    <property type="entry name" value="AP2/ERF_dom_sf"/>
</dbReference>
<dbReference type="PANTHER" id="PTHR31190:SF488">
    <property type="entry name" value="ETHYLENE-RESPONSIVE TRANSCRIPTION FACTOR ERF096"/>
    <property type="match status" value="1"/>
</dbReference>
<dbReference type="SMART" id="SM00380">
    <property type="entry name" value="AP2"/>
    <property type="match status" value="1"/>
</dbReference>
<dbReference type="Pfam" id="PF00847">
    <property type="entry name" value="AP2"/>
    <property type="match status" value="1"/>
</dbReference>
<comment type="subcellular location">
    <subcellularLocation>
        <location evidence="1">Nucleus</location>
    </subcellularLocation>
</comment>
<dbReference type="AlphaFoldDB" id="A0AA88RR00"/>
<dbReference type="InterPro" id="IPR001471">
    <property type="entry name" value="AP2/ERF_dom"/>
</dbReference>
<feature type="region of interest" description="Disordered" evidence="7">
    <location>
        <begin position="1"/>
        <end position="24"/>
    </location>
</feature>
<keyword evidence="5" id="KW-0804">Transcription</keyword>
<evidence type="ECO:0000256" key="4">
    <source>
        <dbReference type="ARBA" id="ARBA00023125"/>
    </source>
</evidence>
<dbReference type="Gene3D" id="3.30.730.10">
    <property type="entry name" value="AP2/ERF domain"/>
    <property type="match status" value="1"/>
</dbReference>
<dbReference type="InterPro" id="IPR044808">
    <property type="entry name" value="ERF_plant"/>
</dbReference>
<reference evidence="9" key="1">
    <citation type="submission" date="2022-12" db="EMBL/GenBank/DDBJ databases">
        <title>Draft genome assemblies for two species of Escallonia (Escalloniales).</title>
        <authorList>
            <person name="Chanderbali A."/>
            <person name="Dervinis C."/>
            <person name="Anghel I."/>
            <person name="Soltis D."/>
            <person name="Soltis P."/>
            <person name="Zapata F."/>
        </authorList>
    </citation>
    <scope>NUCLEOTIDE SEQUENCE</scope>
    <source>
        <strain evidence="9">UCBG92.1500</strain>
        <tissue evidence="9">Leaf</tissue>
    </source>
</reference>
<dbReference type="EMBL" id="JAVXUO010000737">
    <property type="protein sequence ID" value="KAK2989498.1"/>
    <property type="molecule type" value="Genomic_DNA"/>
</dbReference>
<dbReference type="InterPro" id="IPR016177">
    <property type="entry name" value="DNA-bd_dom_sf"/>
</dbReference>
<keyword evidence="3" id="KW-0805">Transcription regulation</keyword>
<feature type="compositionally biased region" description="Low complexity" evidence="7">
    <location>
        <begin position="89"/>
        <end position="108"/>
    </location>
</feature>
<evidence type="ECO:0000256" key="2">
    <source>
        <dbReference type="ARBA" id="ARBA00022821"/>
    </source>
</evidence>
<comment type="caution">
    <text evidence="9">The sequence shown here is derived from an EMBL/GenBank/DDBJ whole genome shotgun (WGS) entry which is preliminary data.</text>
</comment>
<dbReference type="GO" id="GO:0003700">
    <property type="term" value="F:DNA-binding transcription factor activity"/>
    <property type="evidence" value="ECO:0007669"/>
    <property type="project" value="InterPro"/>
</dbReference>
<organism evidence="9 10">
    <name type="scientific">Escallonia rubra</name>
    <dbReference type="NCBI Taxonomy" id="112253"/>
    <lineage>
        <taxon>Eukaryota</taxon>
        <taxon>Viridiplantae</taxon>
        <taxon>Streptophyta</taxon>
        <taxon>Embryophyta</taxon>
        <taxon>Tracheophyta</taxon>
        <taxon>Spermatophyta</taxon>
        <taxon>Magnoliopsida</taxon>
        <taxon>eudicotyledons</taxon>
        <taxon>Gunneridae</taxon>
        <taxon>Pentapetalae</taxon>
        <taxon>asterids</taxon>
        <taxon>campanulids</taxon>
        <taxon>Escalloniales</taxon>
        <taxon>Escalloniaceae</taxon>
        <taxon>Escallonia</taxon>
    </lineage>
</organism>
<dbReference type="FunFam" id="3.30.730.10:FF:000001">
    <property type="entry name" value="Ethylene-responsive transcription factor 2"/>
    <property type="match status" value="1"/>
</dbReference>
<dbReference type="PRINTS" id="PR00367">
    <property type="entry name" value="ETHRSPELEMNT"/>
</dbReference>
<name>A0AA88RR00_9ASTE</name>
<dbReference type="PROSITE" id="PS51032">
    <property type="entry name" value="AP2_ERF"/>
    <property type="match status" value="1"/>
</dbReference>
<evidence type="ECO:0000256" key="3">
    <source>
        <dbReference type="ARBA" id="ARBA00023015"/>
    </source>
</evidence>
<proteinExistence type="predicted"/>
<gene>
    <name evidence="9" type="ORF">RJ640_019597</name>
</gene>
<evidence type="ECO:0000313" key="10">
    <source>
        <dbReference type="Proteomes" id="UP001187471"/>
    </source>
</evidence>
<evidence type="ECO:0000256" key="6">
    <source>
        <dbReference type="ARBA" id="ARBA00023242"/>
    </source>
</evidence>
<dbReference type="GO" id="GO:0003677">
    <property type="term" value="F:DNA binding"/>
    <property type="evidence" value="ECO:0007669"/>
    <property type="project" value="UniProtKB-KW"/>
</dbReference>
<accession>A0AA88RR00</accession>
<feature type="region of interest" description="Disordered" evidence="7">
    <location>
        <begin position="86"/>
        <end position="108"/>
    </location>
</feature>
<dbReference type="SUPFAM" id="SSF54171">
    <property type="entry name" value="DNA-binding domain"/>
    <property type="match status" value="1"/>
</dbReference>
<keyword evidence="2" id="KW-0611">Plant defense</keyword>
<evidence type="ECO:0000256" key="7">
    <source>
        <dbReference type="SAM" id="MobiDB-lite"/>
    </source>
</evidence>
<dbReference type="GO" id="GO:0006952">
    <property type="term" value="P:defense response"/>
    <property type="evidence" value="ECO:0007669"/>
    <property type="project" value="UniProtKB-KW"/>
</dbReference>
<protein>
    <recommendedName>
        <fullName evidence="8">AP2/ERF domain-containing protein</fullName>
    </recommendedName>
</protein>
<dbReference type="PANTHER" id="PTHR31190">
    <property type="entry name" value="DNA-BINDING DOMAIN"/>
    <property type="match status" value="1"/>
</dbReference>
<dbReference type="Proteomes" id="UP001187471">
    <property type="component" value="Unassembled WGS sequence"/>
</dbReference>
<dbReference type="GO" id="GO:0009873">
    <property type="term" value="P:ethylene-activated signaling pathway"/>
    <property type="evidence" value="ECO:0007669"/>
    <property type="project" value="InterPro"/>
</dbReference>
<evidence type="ECO:0000259" key="8">
    <source>
        <dbReference type="PROSITE" id="PS51032"/>
    </source>
</evidence>
<feature type="compositionally biased region" description="Basic and acidic residues" evidence="7">
    <location>
        <begin position="9"/>
        <end position="24"/>
    </location>
</feature>
<evidence type="ECO:0000256" key="1">
    <source>
        <dbReference type="ARBA" id="ARBA00004123"/>
    </source>
</evidence>
<evidence type="ECO:0000313" key="9">
    <source>
        <dbReference type="EMBL" id="KAK2989498.1"/>
    </source>
</evidence>